<protein>
    <submittedName>
        <fullName evidence="1">Uncharacterized protein</fullName>
    </submittedName>
</protein>
<reference evidence="1" key="1">
    <citation type="journal article" date="2014" name="Front. Microbiol.">
        <title>High frequency of phylogenetically diverse reductive dehalogenase-homologous genes in deep subseafloor sedimentary metagenomes.</title>
        <authorList>
            <person name="Kawai M."/>
            <person name="Futagami T."/>
            <person name="Toyoda A."/>
            <person name="Takaki Y."/>
            <person name="Nishi S."/>
            <person name="Hori S."/>
            <person name="Arai W."/>
            <person name="Tsubouchi T."/>
            <person name="Morono Y."/>
            <person name="Uchiyama I."/>
            <person name="Ito T."/>
            <person name="Fujiyama A."/>
            <person name="Inagaki F."/>
            <person name="Takami H."/>
        </authorList>
    </citation>
    <scope>NUCLEOTIDE SEQUENCE</scope>
    <source>
        <strain evidence="1">Expedition CK06-06</strain>
    </source>
</reference>
<proteinExistence type="predicted"/>
<comment type="caution">
    <text evidence="1">The sequence shown here is derived from an EMBL/GenBank/DDBJ whole genome shotgun (WGS) entry which is preliminary data.</text>
</comment>
<name>X1R9C7_9ZZZZ</name>
<evidence type="ECO:0000313" key="1">
    <source>
        <dbReference type="EMBL" id="GAI77158.1"/>
    </source>
</evidence>
<feature type="non-terminal residue" evidence="1">
    <location>
        <position position="1"/>
    </location>
</feature>
<organism evidence="1">
    <name type="scientific">marine sediment metagenome</name>
    <dbReference type="NCBI Taxonomy" id="412755"/>
    <lineage>
        <taxon>unclassified sequences</taxon>
        <taxon>metagenomes</taxon>
        <taxon>ecological metagenomes</taxon>
    </lineage>
</organism>
<dbReference type="AlphaFoldDB" id="X1R9C7"/>
<gene>
    <name evidence="1" type="ORF">S12H4_13717</name>
</gene>
<dbReference type="EMBL" id="BARW01006528">
    <property type="protein sequence ID" value="GAI77158.1"/>
    <property type="molecule type" value="Genomic_DNA"/>
</dbReference>
<sequence>AQLYCKKFSWKNISSLHFRLYAKLLNNEKD</sequence>
<accession>X1R9C7</accession>